<organism evidence="3">
    <name type="scientific">Caenorhabditis brenneri</name>
    <name type="common">Nematode worm</name>
    <dbReference type="NCBI Taxonomy" id="135651"/>
    <lineage>
        <taxon>Eukaryota</taxon>
        <taxon>Metazoa</taxon>
        <taxon>Ecdysozoa</taxon>
        <taxon>Nematoda</taxon>
        <taxon>Chromadorea</taxon>
        <taxon>Rhabditida</taxon>
        <taxon>Rhabditina</taxon>
        <taxon>Rhabditomorpha</taxon>
        <taxon>Rhabditoidea</taxon>
        <taxon>Rhabditidae</taxon>
        <taxon>Peloderinae</taxon>
        <taxon>Caenorhabditis</taxon>
    </lineage>
</organism>
<dbReference type="PROSITE" id="PS50097">
    <property type="entry name" value="BTB"/>
    <property type="match status" value="2"/>
</dbReference>
<protein>
    <recommendedName>
        <fullName evidence="1">BTB domain-containing protein</fullName>
    </recommendedName>
</protein>
<sequence>MDPTTPFILSNTGVMHFETNDFRSISEPLCHSSSAIIGNNEWCWHVHQTVDSSGNKEKLGICLGCNKNVKYSRLWSCDATYRFVICNLYEEEKDIVIERRQIFDRNNTDAFLNEDILIEDLRHQIIKDNKFKMRVEITVHESSGFRMPVFGTFDRPIEHLTDVILLVEDKKVYIGKQALATHSGFFRDMFFGSFAEQSKEEVELKDVKHSEFVDLLNMIFPSHLRFNEDNIAHILKLANRFEVHKVMDKAEQFLLHSEHIPAELKSELLGSYRFPRVENYADDQPGLYDAILVTGNKEIPIGKQTMAMHSEYFRRKFFEDKDPIDRVVFDEVGSSYIEDFLKFVFKPQQNFTGELSVCLSVNRSIFQPTTLNPIYTWLIVSKCGKFSKKESNFCSKTEELVQFLNWNSLKNITSHCFKMSPFAIGVLPMKV</sequence>
<dbReference type="EMBL" id="GL379790">
    <property type="protein sequence ID" value="EGT49523.1"/>
    <property type="molecule type" value="Genomic_DNA"/>
</dbReference>
<dbReference type="Gene3D" id="3.30.710.10">
    <property type="entry name" value="Potassium Channel Kv1.1, Chain A"/>
    <property type="match status" value="2"/>
</dbReference>
<dbReference type="InterPro" id="IPR011333">
    <property type="entry name" value="SKP1/BTB/POZ_sf"/>
</dbReference>
<name>G0MCN9_CAEBE</name>
<evidence type="ECO:0000313" key="3">
    <source>
        <dbReference type="Proteomes" id="UP000008068"/>
    </source>
</evidence>
<dbReference type="SMART" id="SM00225">
    <property type="entry name" value="BTB"/>
    <property type="match status" value="2"/>
</dbReference>
<dbReference type="Pfam" id="PF00651">
    <property type="entry name" value="BTB"/>
    <property type="match status" value="2"/>
</dbReference>
<dbReference type="AlphaFoldDB" id="G0MCN9"/>
<accession>G0MCN9</accession>
<evidence type="ECO:0000259" key="1">
    <source>
        <dbReference type="PROSITE" id="PS50097"/>
    </source>
</evidence>
<keyword evidence="3" id="KW-1185">Reference proteome</keyword>
<dbReference type="InParanoid" id="G0MCN9"/>
<proteinExistence type="predicted"/>
<feature type="domain" description="BTB" evidence="1">
    <location>
        <begin position="288"/>
        <end position="353"/>
    </location>
</feature>
<dbReference type="SUPFAM" id="SSF54695">
    <property type="entry name" value="POZ domain"/>
    <property type="match status" value="2"/>
</dbReference>
<dbReference type="STRING" id="135651.G0MCN9"/>
<dbReference type="Pfam" id="PF00917">
    <property type="entry name" value="MATH"/>
    <property type="match status" value="1"/>
</dbReference>
<feature type="domain" description="BTB" evidence="1">
    <location>
        <begin position="161"/>
        <end position="228"/>
    </location>
</feature>
<dbReference type="OrthoDB" id="437903at2759"/>
<dbReference type="SUPFAM" id="SSF49599">
    <property type="entry name" value="TRAF domain-like"/>
    <property type="match status" value="1"/>
</dbReference>
<dbReference type="Proteomes" id="UP000008068">
    <property type="component" value="Unassembled WGS sequence"/>
</dbReference>
<dbReference type="PANTHER" id="PTHR47022:SF1">
    <property type="entry name" value="BTB AND MATH DOMAIN-CONTAINING PROTEIN 36-RELATED"/>
    <property type="match status" value="1"/>
</dbReference>
<dbReference type="InterPro" id="IPR000210">
    <property type="entry name" value="BTB/POZ_dom"/>
</dbReference>
<reference evidence="3" key="1">
    <citation type="submission" date="2011-07" db="EMBL/GenBank/DDBJ databases">
        <authorList>
            <consortium name="Caenorhabditis brenneri Sequencing and Analysis Consortium"/>
            <person name="Wilson R.K."/>
        </authorList>
    </citation>
    <scope>NUCLEOTIDE SEQUENCE [LARGE SCALE GENOMIC DNA]</scope>
    <source>
        <strain evidence="3">PB2801</strain>
    </source>
</reference>
<dbReference type="CDD" id="cd18186">
    <property type="entry name" value="BTB_POZ_ZBTB_KLHL-like"/>
    <property type="match status" value="1"/>
</dbReference>
<gene>
    <name evidence="2" type="ORF">CAEBREN_10515</name>
</gene>
<dbReference type="InterPro" id="IPR008974">
    <property type="entry name" value="TRAF-like"/>
</dbReference>
<evidence type="ECO:0000313" key="2">
    <source>
        <dbReference type="EMBL" id="EGT49523.1"/>
    </source>
</evidence>
<dbReference type="PANTHER" id="PTHR47022">
    <property type="entry name" value="BTB AND MATH DOMAIN-CONTAINING PROTEIN 36-RELATED"/>
    <property type="match status" value="1"/>
</dbReference>
<dbReference type="InterPro" id="IPR002083">
    <property type="entry name" value="MATH/TRAF_dom"/>
</dbReference>
<dbReference type="HOGENOM" id="CLU_636526_0_0_1"/>
<dbReference type="Gene3D" id="2.60.210.10">
    <property type="entry name" value="Apoptosis, Tumor Necrosis Factor Receptor Associated Protein 2, Chain A"/>
    <property type="match status" value="1"/>
</dbReference>